<dbReference type="EMBL" id="KM205019">
    <property type="protein sequence ID" value="AJR28553.1"/>
    <property type="molecule type" value="Viral_cRNA"/>
</dbReference>
<keyword evidence="4" id="KW-1139">Helical capsid protein</keyword>
<organism evidence="13 15">
    <name type="scientific">Bivens Arm virus</name>
    <dbReference type="NCBI Taxonomy" id="909207"/>
    <lineage>
        <taxon>Viruses</taxon>
        <taxon>Riboviria</taxon>
        <taxon>Orthornavirae</taxon>
        <taxon>Negarnaviricota</taxon>
        <taxon>Haploviricotina</taxon>
        <taxon>Monjiviricetes</taxon>
        <taxon>Mononegavirales</taxon>
        <taxon>Rhabdoviridae</taxon>
        <taxon>Alpharhabdovirinae</taxon>
        <taxon>Tibrovirus</taxon>
        <taxon>Tibrovirus tibrogargan</taxon>
    </lineage>
</organism>
<keyword evidence="8 13" id="KW-0543">Viral nucleoprotein</keyword>
<sequence>MHCLVTSTSIKLTAPSDTIDVQYCSDYFEKNNKQKPKINLPKLPIGLAELRALVKGGFKANDLKLQHVLAYLGHLLQDIKGELTEDWTSFGVLIGNRSHNITPLDLLDVNYYDDKLLDGVKANDASPSDDAWMLFACLGIYRLARTQNLQHRSSLLMKMNAQILSLNQNAIKLVDNTMFYNSWISNYNYTKLIAACDMFFYKFKDHEHAVCRFGTIPSRWKDCGGLTSLSHLKNLTGMELEEIVSWVFVPSIGKEICRMMKSGQELDKPDSYVPYMMDLGLSMKSPYSSSANGGTYTWIHMIGSIMHSQRSLHARMVNENELPNIRISAMLTAYVKFNKGSLMKVFVKEEDKHLYIGEDQDENEGNGSDYIDLTQHPNTDSADDWYQWLEMNNFTLDDIIKDSITRECKKIQNTRAGTIGSYIQTTLS</sequence>
<dbReference type="GO" id="GO:0019029">
    <property type="term" value="C:helical viral capsid"/>
    <property type="evidence" value="ECO:0007669"/>
    <property type="project" value="UniProtKB-KW"/>
</dbReference>
<dbReference type="InterPro" id="IPR023331">
    <property type="entry name" value="Rhabdovirus_ncapsid_C"/>
</dbReference>
<evidence type="ECO:0000259" key="12">
    <source>
        <dbReference type="Pfam" id="PF00945"/>
    </source>
</evidence>
<dbReference type="GO" id="GO:0019013">
    <property type="term" value="C:viral nucleocapsid"/>
    <property type="evidence" value="ECO:0007669"/>
    <property type="project" value="UniProtKB-KW"/>
</dbReference>
<reference evidence="14 16" key="2">
    <citation type="journal article" date="2015" name="PLoS Pathog.">
        <title>Evolution of genome size and complexity in the rhabdoviridae.</title>
        <authorList>
            <person name="Walker P.J."/>
            <person name="Firth C."/>
            <person name="Widen S.G."/>
            <person name="Blasdell K.R."/>
            <person name="Guzman H."/>
            <person name="Wood T.G."/>
            <person name="Paradkar P.N."/>
            <person name="Holmes E.C."/>
            <person name="Tesh R.B."/>
            <person name="Vasilakis N."/>
        </authorList>
    </citation>
    <scope>NUCLEOTIDE SEQUENCE [LARGE SCALE GENOMIC DNA]</scope>
    <source>
        <strain evidence="14">UF-10</strain>
    </source>
</reference>
<evidence type="ECO:0000256" key="3">
    <source>
        <dbReference type="ARBA" id="ARBA00014389"/>
    </source>
</evidence>
<feature type="domain" description="Rhabdovirus nucleocapsid" evidence="12">
    <location>
        <begin position="8"/>
        <end position="412"/>
    </location>
</feature>
<keyword evidence="10" id="KW-0687">Ribonucleoprotein</keyword>
<reference evidence="14" key="1">
    <citation type="submission" date="2014-07" db="EMBL/GenBank/DDBJ databases">
        <authorList>
            <person name="Walker P."/>
            <person name="Widen S."/>
            <person name="Firth C."/>
            <person name="Blasdell K."/>
            <person name="Guzman H."/>
            <person name="Wood T."/>
            <person name="Paradkar P."/>
            <person name="Holmes E."/>
            <person name="Tesh R."/>
            <person name="Vasilakis N."/>
        </authorList>
    </citation>
    <scope>NUCLEOTIDE SEQUENCE</scope>
    <source>
        <strain evidence="14">UF-10</strain>
    </source>
</reference>
<comment type="subcellular location">
    <subcellularLocation>
        <location evidence="1">Host cytoplasm</location>
    </subcellularLocation>
    <subcellularLocation>
        <location evidence="2">Virion</location>
    </subcellularLocation>
</comment>
<dbReference type="Proteomes" id="UP000148605">
    <property type="component" value="Genome"/>
</dbReference>
<evidence type="ECO:0000256" key="9">
    <source>
        <dbReference type="ARBA" id="ARBA00023200"/>
    </source>
</evidence>
<dbReference type="InterPro" id="IPR000448">
    <property type="entry name" value="Rhabdo_ncapsid"/>
</dbReference>
<evidence type="ECO:0000256" key="10">
    <source>
        <dbReference type="ARBA" id="ARBA00023274"/>
    </source>
</evidence>
<keyword evidence="6" id="KW-0946">Virion</keyword>
<evidence type="ECO:0000256" key="2">
    <source>
        <dbReference type="ARBA" id="ARBA00004328"/>
    </source>
</evidence>
<dbReference type="SUPFAM" id="SSF140809">
    <property type="entry name" value="Rhabdovirus nucleoprotein-like"/>
    <property type="match status" value="1"/>
</dbReference>
<evidence type="ECO:0000256" key="8">
    <source>
        <dbReference type="ARBA" id="ARBA00023086"/>
    </source>
</evidence>
<dbReference type="GO" id="GO:1990904">
    <property type="term" value="C:ribonucleoprotein complex"/>
    <property type="evidence" value="ECO:0007669"/>
    <property type="project" value="UniProtKB-KW"/>
</dbReference>
<evidence type="ECO:0000313" key="16">
    <source>
        <dbReference type="Proteomes" id="UP000148605"/>
    </source>
</evidence>
<keyword evidence="5" id="KW-0167">Capsid protein</keyword>
<proteinExistence type="predicted"/>
<evidence type="ECO:0000313" key="14">
    <source>
        <dbReference type="EMBL" id="AJR28553.1"/>
    </source>
</evidence>
<reference evidence="13 15" key="3">
    <citation type="submission" date="2015-01" db="EMBL/GenBank/DDBJ databases">
        <title>Genome sequence of Bivens Arm virus, a tibrovirus belonging to the species Tibrogargan virus (Mononegavirales: Rhabdoviridae).</title>
        <authorList>
            <person name="Lauck M."/>
            <person name="Yu S."/>
            <person name="Cai Y."/>
            <person name="Hensely L.E."/>
            <person name="Chiu C.Y."/>
            <person name="O'Connor D.H."/>
            <person name="Kuhn J.H."/>
        </authorList>
    </citation>
    <scope>NUCLEOTIDE SEQUENCE [LARGE SCALE GENOMIC DNA]</scope>
    <source>
        <strain evidence="13">UF 10</strain>
    </source>
</reference>
<evidence type="ECO:0000256" key="1">
    <source>
        <dbReference type="ARBA" id="ARBA00004192"/>
    </source>
</evidence>
<protein>
    <recommendedName>
        <fullName evidence="3">Nucleoprotein</fullName>
    </recommendedName>
    <alternativeName>
        <fullName evidence="11">Nucleocapsid protein</fullName>
    </alternativeName>
</protein>
<dbReference type="InterPro" id="IPR023330">
    <property type="entry name" value="Rhabdovirus_ncapsid_N"/>
</dbReference>
<dbReference type="InterPro" id="IPR035961">
    <property type="entry name" value="Rhabdovirus_nucleoprotein-like"/>
</dbReference>
<evidence type="ECO:0000313" key="15">
    <source>
        <dbReference type="Proteomes" id="UP000105646"/>
    </source>
</evidence>
<evidence type="ECO:0000256" key="11">
    <source>
        <dbReference type="ARBA" id="ARBA00033344"/>
    </source>
</evidence>
<keyword evidence="7" id="KW-0694">RNA-binding</keyword>
<evidence type="ECO:0000313" key="13">
    <source>
        <dbReference type="EMBL" id="AJG05818.1"/>
    </source>
</evidence>
<keyword evidence="9" id="KW-1035">Host cytoplasm</keyword>
<gene>
    <name evidence="13" type="primary">N</name>
</gene>
<dbReference type="Gene3D" id="1.10.3610.10">
    <property type="entry name" value="Nucleoprotein"/>
    <property type="match status" value="1"/>
</dbReference>
<dbReference type="Gene3D" id="1.10.3570.10">
    <property type="entry name" value="Rhabdovirus nucleocapsid protein like domain"/>
    <property type="match status" value="1"/>
</dbReference>
<dbReference type="GO" id="GO:0030430">
    <property type="term" value="C:host cell cytoplasm"/>
    <property type="evidence" value="ECO:0007669"/>
    <property type="project" value="UniProtKB-SubCell"/>
</dbReference>
<accession>A0A0B5JEY7</accession>
<dbReference type="GO" id="GO:0003723">
    <property type="term" value="F:RNA binding"/>
    <property type="evidence" value="ECO:0007669"/>
    <property type="project" value="UniProtKB-KW"/>
</dbReference>
<evidence type="ECO:0000256" key="5">
    <source>
        <dbReference type="ARBA" id="ARBA00022561"/>
    </source>
</evidence>
<evidence type="ECO:0000256" key="4">
    <source>
        <dbReference type="ARBA" id="ARBA00022497"/>
    </source>
</evidence>
<name>A0A0B5JEY7_9RHAB</name>
<dbReference type="EMBL" id="KP688373">
    <property type="protein sequence ID" value="AJG05818.1"/>
    <property type="molecule type" value="Viral_cRNA"/>
</dbReference>
<dbReference type="Proteomes" id="UP000105646">
    <property type="component" value="Segment"/>
</dbReference>
<evidence type="ECO:0000256" key="7">
    <source>
        <dbReference type="ARBA" id="ARBA00022884"/>
    </source>
</evidence>
<dbReference type="Pfam" id="PF00945">
    <property type="entry name" value="Rhabdo_ncap"/>
    <property type="match status" value="1"/>
</dbReference>
<evidence type="ECO:0000256" key="6">
    <source>
        <dbReference type="ARBA" id="ARBA00022844"/>
    </source>
</evidence>